<evidence type="ECO:0000313" key="7">
    <source>
        <dbReference type="Proteomes" id="UP000054408"/>
    </source>
</evidence>
<dbReference type="Proteomes" id="UP000054408">
    <property type="component" value="Unassembled WGS sequence"/>
</dbReference>
<sequence>MSGEVNGHVFISSLKRFVAEHGEEVVGGAAPFTVNPACLAYLNGRLYMFHEHGAESCREYGDADAMMVIDRFVRKLPSLHVAGPRHPPPHAAHIAADHPVAMGMFHSLERLHADNVLPRQLADLNEVFVQLRALTLVVAAPRSGGRSDPDQGPALPFPVHSRFALDQLLVDLPLHGVEVFASPLPSPTAAEHGAGNGDGEAFSDPPSPSAQIGSPIRKVREVVWPRLRELTITHAGLERIDQRALLAVPYLEVLVLSHNKLTAIEHLEECIYLHTADLGYNAITSFANVHTQVGNLRSLSLRSNSIRSLAGLGKLYALESLDLALNLVVSLDEVSRLAALPCLEALWLAGNPVAARTDFRVATFAEFELAGSESLRTLDGAPLSSSDAAAVSRVVSASREVHRRAASGSPAPALISSSPRARVAAIRDVPAPRPRVASSPPQGYSGPSVATPALLAAPTATAPLPVPLSSSTELKESTQEFKRQVEDIKARYGDNWLVVLTQLERDRREQRLAASHTSPRLVADPYATVASSSPTRPDGLSSPQLVVAKRKSRSEARSKDGFFVTSGRSRRKKRKRRKRKECSANSGHSSPSPSVSRSRSRSRTRSRRSGSTSLSALMQDAQAKLATPAPSDETKSSTSRTSGSHLPAPNDAAFDALPLPPPGGRSSEASPRSPAISPRSPTLLPRDGTPPTSHPSTASSMRSAESIAGDDGLATAPDAGAESSEADASSDDGSTQGEFLVETTGSAAKTLILIVTRGKISEMDVTDAEVVATHNLEHLYRASTFSARSGSRVQLEFRRDRGVASTVEYAVEADVVGELVDLLNSLANPELAVLHATVKCLKCSATYADTTKAMLRDMCPTCGSDFIVEAFEEAQPAVAEATAPLAIPGATAGAGASSGMASSVASEASAHSFAASSSAAGHAASPRVGSASSDAAVVHTDEAPPPKPVTPVDYDEGMRSEAEARADAGYLDLGWDVTLQSALKLHVQLHIIDVETENILAFAPGRLAKWSLSASGNVTRWAGVIVTTASVLLLGHKSWSKSSPFTESLTQGDADLIDGLVELDKIDIASLAAVRVGAFGQSLRLELSPETSYAIITGCAEATRQLSATLHKVARHVPLVQNAPDVRAALATTIFTGIMSEVQLDLRKVLSVVVLPPRDVDKSSKIKAPFHATLVLTNTWLVLLNEAFTVHPLPAFDKVLAKADKAKPGQQFALYQAIEIKDLLEADVYASAPTRLDLSFLVEEAVPGAVDESSGDVSWRLQGGGERDMRHLVDVLRALWSDHFHIADMVVYNE</sequence>
<dbReference type="OMA" id="DISHMEL"/>
<accession>A0A0L0D943</accession>
<protein>
    <recommendedName>
        <fullName evidence="8">Serine/threonine-protein kinase 11-interacting protein</fullName>
    </recommendedName>
</protein>
<organism evidence="6 7">
    <name type="scientific">Thecamonas trahens ATCC 50062</name>
    <dbReference type="NCBI Taxonomy" id="461836"/>
    <lineage>
        <taxon>Eukaryota</taxon>
        <taxon>Apusozoa</taxon>
        <taxon>Apusomonadida</taxon>
        <taxon>Apusomonadidae</taxon>
        <taxon>Thecamonas</taxon>
    </lineage>
</organism>
<feature type="compositionally biased region" description="Low complexity" evidence="5">
    <location>
        <begin position="646"/>
        <end position="657"/>
    </location>
</feature>
<feature type="region of interest" description="Disordered" evidence="5">
    <location>
        <begin position="186"/>
        <end position="213"/>
    </location>
</feature>
<dbReference type="GeneID" id="25563616"/>
<evidence type="ECO:0000313" key="6">
    <source>
        <dbReference type="EMBL" id="KNC47823.1"/>
    </source>
</evidence>
<feature type="region of interest" description="Disordered" evidence="5">
    <location>
        <begin position="431"/>
        <end position="450"/>
    </location>
</feature>
<dbReference type="InterPro" id="IPR001611">
    <property type="entry name" value="Leu-rich_rpt"/>
</dbReference>
<dbReference type="GO" id="GO:0005737">
    <property type="term" value="C:cytoplasm"/>
    <property type="evidence" value="ECO:0007669"/>
    <property type="project" value="UniProtKB-SubCell"/>
</dbReference>
<evidence type="ECO:0000256" key="4">
    <source>
        <dbReference type="ARBA" id="ARBA00022737"/>
    </source>
</evidence>
<evidence type="ECO:0000256" key="3">
    <source>
        <dbReference type="ARBA" id="ARBA00022614"/>
    </source>
</evidence>
<dbReference type="EMBL" id="GL349448">
    <property type="protein sequence ID" value="KNC47823.1"/>
    <property type="molecule type" value="Genomic_DNA"/>
</dbReference>
<feature type="region of interest" description="Disordered" evidence="5">
    <location>
        <begin position="924"/>
        <end position="954"/>
    </location>
</feature>
<feature type="compositionally biased region" description="Basic residues" evidence="5">
    <location>
        <begin position="598"/>
        <end position="608"/>
    </location>
</feature>
<evidence type="ECO:0008006" key="8">
    <source>
        <dbReference type="Google" id="ProtNLM"/>
    </source>
</evidence>
<evidence type="ECO:0000256" key="2">
    <source>
        <dbReference type="ARBA" id="ARBA00022490"/>
    </source>
</evidence>
<dbReference type="STRING" id="461836.A0A0L0D943"/>
<dbReference type="InterPro" id="IPR032675">
    <property type="entry name" value="LRR_dom_sf"/>
</dbReference>
<dbReference type="PROSITE" id="PS51450">
    <property type="entry name" value="LRR"/>
    <property type="match status" value="2"/>
</dbReference>
<feature type="compositionally biased region" description="Low complexity" evidence="5">
    <location>
        <begin position="586"/>
        <end position="597"/>
    </location>
</feature>
<keyword evidence="3" id="KW-0433">Leucine-rich repeat</keyword>
<dbReference type="PANTHER" id="PTHR15454:SF69">
    <property type="entry name" value="SERINE_THREONINE-PROTEIN KINASE 11-INTERACTING PROTEIN"/>
    <property type="match status" value="1"/>
</dbReference>
<dbReference type="SUPFAM" id="SSF52058">
    <property type="entry name" value="L domain-like"/>
    <property type="match status" value="1"/>
</dbReference>
<evidence type="ECO:0000256" key="1">
    <source>
        <dbReference type="ARBA" id="ARBA00004496"/>
    </source>
</evidence>
<feature type="region of interest" description="Disordered" evidence="5">
    <location>
        <begin position="524"/>
        <end position="737"/>
    </location>
</feature>
<dbReference type="PANTHER" id="PTHR15454">
    <property type="entry name" value="NISCHARIN RELATED"/>
    <property type="match status" value="1"/>
</dbReference>
<feature type="compositionally biased region" description="Basic residues" evidence="5">
    <location>
        <begin position="568"/>
        <end position="580"/>
    </location>
</feature>
<proteinExistence type="predicted"/>
<dbReference type="RefSeq" id="XP_013759301.1">
    <property type="nucleotide sequence ID" value="XM_013903847.1"/>
</dbReference>
<feature type="non-terminal residue" evidence="6">
    <location>
        <position position="1"/>
    </location>
</feature>
<keyword evidence="4" id="KW-0677">Repeat</keyword>
<name>A0A0L0D943_THETB</name>
<keyword evidence="2" id="KW-0963">Cytoplasm</keyword>
<evidence type="ECO:0000256" key="5">
    <source>
        <dbReference type="SAM" id="MobiDB-lite"/>
    </source>
</evidence>
<dbReference type="OrthoDB" id="430293at2759"/>
<dbReference type="Gene3D" id="3.80.10.10">
    <property type="entry name" value="Ribonuclease Inhibitor"/>
    <property type="match status" value="1"/>
</dbReference>
<comment type="subcellular location">
    <subcellularLocation>
        <location evidence="1">Cytoplasm</location>
    </subcellularLocation>
</comment>
<keyword evidence="7" id="KW-1185">Reference proteome</keyword>
<reference evidence="6 7" key="1">
    <citation type="submission" date="2010-05" db="EMBL/GenBank/DDBJ databases">
        <title>The Genome Sequence of Thecamonas trahens ATCC 50062.</title>
        <authorList>
            <consortium name="The Broad Institute Genome Sequencing Platform"/>
            <person name="Russ C."/>
            <person name="Cuomo C."/>
            <person name="Shea T."/>
            <person name="Young S.K."/>
            <person name="Zeng Q."/>
            <person name="Koehrsen M."/>
            <person name="Haas B."/>
            <person name="Borodovsky M."/>
            <person name="Guigo R."/>
            <person name="Alvarado L."/>
            <person name="Berlin A."/>
            <person name="Bochicchio J."/>
            <person name="Borenstein D."/>
            <person name="Chapman S."/>
            <person name="Chen Z."/>
            <person name="Freedman E."/>
            <person name="Gellesch M."/>
            <person name="Goldberg J."/>
            <person name="Griggs A."/>
            <person name="Gujja S."/>
            <person name="Heilman E."/>
            <person name="Heiman D."/>
            <person name="Hepburn T."/>
            <person name="Howarth C."/>
            <person name="Jen D."/>
            <person name="Larson L."/>
            <person name="Mehta T."/>
            <person name="Park D."/>
            <person name="Pearson M."/>
            <person name="Roberts A."/>
            <person name="Saif S."/>
            <person name="Shenoy N."/>
            <person name="Sisk P."/>
            <person name="Stolte C."/>
            <person name="Sykes S."/>
            <person name="Thomson T."/>
            <person name="Walk T."/>
            <person name="White J."/>
            <person name="Yandava C."/>
            <person name="Burger G."/>
            <person name="Gray M.W."/>
            <person name="Holland P.W.H."/>
            <person name="King N."/>
            <person name="Lang F.B.F."/>
            <person name="Roger A.J."/>
            <person name="Ruiz-Trillo I."/>
            <person name="Lander E."/>
            <person name="Nusbaum C."/>
        </authorList>
    </citation>
    <scope>NUCLEOTIDE SEQUENCE [LARGE SCALE GENOMIC DNA]</scope>
    <source>
        <strain evidence="6 7">ATCC 50062</strain>
    </source>
</reference>
<dbReference type="eggNOG" id="KOG1259">
    <property type="taxonomic scope" value="Eukaryota"/>
</dbReference>
<feature type="compositionally biased region" description="Low complexity" evidence="5">
    <location>
        <begin position="664"/>
        <end position="681"/>
    </location>
</feature>
<feature type="compositionally biased region" description="Low complexity" evidence="5">
    <location>
        <begin position="434"/>
        <end position="450"/>
    </location>
</feature>
<feature type="compositionally biased region" description="Low complexity" evidence="5">
    <location>
        <begin position="689"/>
        <end position="700"/>
    </location>
</feature>
<gene>
    <name evidence="6" type="ORF">AMSG_04052</name>
</gene>